<evidence type="ECO:0000313" key="3">
    <source>
        <dbReference type="Proteomes" id="UP000238348"/>
    </source>
</evidence>
<sequence>MSTPSFLRCFALLRAFSAAALTAGISAVSCSVPDFEFADGPAPEHCTDDTQSDGETGLNCGGECDPCPLGSGCAASRDCAEGECIDAVCQEAGCMNDARDGSESDVDCGGSCDKKCATDQTCNRASDCESGVCQEGLCVAATCTDGVPNGTESDVDCGADCEGCEDGKMCRSSRDCLSDDCIDGVCGPTCSDGYANCDRLAGGECEVNVRTDADNCGGCGQKCTLPRATAECQGGACKVKECEAPYADCDGDPENGCEVNTSTSSSHCGGCNELCPAENGDPSCVESECKIECDEGFTDCNGLIADGCEKTITRDVLNCGGCDIACVPTEGGRPWCLDGVCGETVCPAGRGDCNGDPVDDCEVNLAADPENCGTCGGLCTVANGTGKCTATGCAIDTCDDGFADCDGGYANGCETNTETSLGHCGGCGETCTIAGGTPKCEDGECKVRTCNSGMGDCDGDPDNGCETNVNVNQTHCGACAAAGGVDCNTIYANATATCQSGACSFVGCKADYANCNSSLTDGCEANVRTDEGHCGNCTTQCNTLHTTSNQCVDGTCNPVCTSAQYDDCGVPKNGCNIDLWNDEGNCLGCNLVCQSGASAHVVSNNCSSSGCNPVCSGAYESCDGNVNNGCETDTATNPSHCGDCNQVCSTAAAAHVTSNSCSAGDCRPACSGLWRSCDGNGMNGCEKDTSRDINACGDCDTRCLQAHASATTCTGGTCVPTCNAGWKACANPEDGCTTQLGTVSNCADCGDVCSDTNTSAVACTAGTCVPTCDAGWKACGDPGDGCTTRLGTATNCGDCGHVCSGARPICSNGSCVVTPDIVVVNSATTGSTSASGSSTPIINVTHALQTLPANDRMVLVGVVASENSLVPVSVTYAGVAMTLFNGQQAPGDLNAGAHIYYLLDSQLPATTGNKSVVVQMANASSWGMYFANVVELKGVHQSNPFASTTSTGIHANAADCGATATRGVSTNFSATRSFVYTVMAARNGNAGATLNLEAATSTMNLRLTPPTAPATMVALAGYLVASSNTTLSWTMGGCWSTAGVGVAVRRAGGG</sequence>
<accession>A0A2L0F1S5</accession>
<name>A0A2L0F1S5_SORCE</name>
<evidence type="ECO:0000256" key="1">
    <source>
        <dbReference type="SAM" id="SignalP"/>
    </source>
</evidence>
<evidence type="ECO:0000313" key="2">
    <source>
        <dbReference type="EMBL" id="AUX45429.1"/>
    </source>
</evidence>
<dbReference type="Proteomes" id="UP000238348">
    <property type="component" value="Chromosome"/>
</dbReference>
<dbReference type="EMBL" id="CP012673">
    <property type="protein sequence ID" value="AUX45429.1"/>
    <property type="molecule type" value="Genomic_DNA"/>
</dbReference>
<evidence type="ECO:0008006" key="4">
    <source>
        <dbReference type="Google" id="ProtNLM"/>
    </source>
</evidence>
<feature type="chain" id="PRO_5014921053" description="TNFR-Cys domain-containing protein" evidence="1">
    <location>
        <begin position="21"/>
        <end position="1054"/>
    </location>
</feature>
<dbReference type="OrthoDB" id="5476861at2"/>
<reference evidence="2 3" key="1">
    <citation type="submission" date="2015-09" db="EMBL/GenBank/DDBJ databases">
        <title>Sorangium comparison.</title>
        <authorList>
            <person name="Zaburannyi N."/>
            <person name="Bunk B."/>
            <person name="Overmann J."/>
            <person name="Mueller R."/>
        </authorList>
    </citation>
    <scope>NUCLEOTIDE SEQUENCE [LARGE SCALE GENOMIC DNA]</scope>
    <source>
        <strain evidence="2 3">So ce26</strain>
    </source>
</reference>
<organism evidence="2 3">
    <name type="scientific">Sorangium cellulosum</name>
    <name type="common">Polyangium cellulosum</name>
    <dbReference type="NCBI Taxonomy" id="56"/>
    <lineage>
        <taxon>Bacteria</taxon>
        <taxon>Pseudomonadati</taxon>
        <taxon>Myxococcota</taxon>
        <taxon>Polyangia</taxon>
        <taxon>Polyangiales</taxon>
        <taxon>Polyangiaceae</taxon>
        <taxon>Sorangium</taxon>
    </lineage>
</organism>
<feature type="signal peptide" evidence="1">
    <location>
        <begin position="1"/>
        <end position="20"/>
    </location>
</feature>
<gene>
    <name evidence="2" type="ORF">SOCE26_069200</name>
</gene>
<protein>
    <recommendedName>
        <fullName evidence="4">TNFR-Cys domain-containing protein</fullName>
    </recommendedName>
</protein>
<dbReference type="AlphaFoldDB" id="A0A2L0F1S5"/>
<proteinExistence type="predicted"/>
<keyword evidence="1" id="KW-0732">Signal</keyword>
<dbReference type="RefSeq" id="WP_104983813.1">
    <property type="nucleotide sequence ID" value="NZ_CP012673.1"/>
</dbReference>